<evidence type="ECO:0000256" key="5">
    <source>
        <dbReference type="ARBA" id="ARBA00015519"/>
    </source>
</evidence>
<reference evidence="17" key="1">
    <citation type="submission" date="2025-08" db="UniProtKB">
        <authorList>
            <consortium name="RefSeq"/>
        </authorList>
    </citation>
    <scope>IDENTIFICATION</scope>
</reference>
<evidence type="ECO:0000256" key="2">
    <source>
        <dbReference type="ARBA" id="ARBA00004123"/>
    </source>
</evidence>
<evidence type="ECO:0000259" key="15">
    <source>
        <dbReference type="Pfam" id="PF13359"/>
    </source>
</evidence>
<feature type="signal peptide" evidence="14">
    <location>
        <begin position="1"/>
        <end position="19"/>
    </location>
</feature>
<evidence type="ECO:0000256" key="8">
    <source>
        <dbReference type="ARBA" id="ARBA00022723"/>
    </source>
</evidence>
<feature type="compositionally biased region" description="Basic and acidic residues" evidence="13">
    <location>
        <begin position="27"/>
        <end position="50"/>
    </location>
</feature>
<organism evidence="16 17">
    <name type="scientific">Geotrypetes seraphini</name>
    <name type="common">Gaboon caecilian</name>
    <name type="synonym">Caecilia seraphini</name>
    <dbReference type="NCBI Taxonomy" id="260995"/>
    <lineage>
        <taxon>Eukaryota</taxon>
        <taxon>Metazoa</taxon>
        <taxon>Chordata</taxon>
        <taxon>Craniata</taxon>
        <taxon>Vertebrata</taxon>
        <taxon>Euteleostomi</taxon>
        <taxon>Amphibia</taxon>
        <taxon>Gymnophiona</taxon>
        <taxon>Geotrypetes</taxon>
    </lineage>
</organism>
<evidence type="ECO:0000313" key="17">
    <source>
        <dbReference type="RefSeq" id="XP_033806873.1"/>
    </source>
</evidence>
<keyword evidence="8" id="KW-0479">Metal-binding</keyword>
<dbReference type="GeneID" id="117363373"/>
<comment type="similarity">
    <text evidence="4">Belongs to the HARBI1 family.</text>
</comment>
<dbReference type="GO" id="GO:0005634">
    <property type="term" value="C:nucleus"/>
    <property type="evidence" value="ECO:0007669"/>
    <property type="project" value="UniProtKB-SubCell"/>
</dbReference>
<evidence type="ECO:0000256" key="10">
    <source>
        <dbReference type="ARBA" id="ARBA00023242"/>
    </source>
</evidence>
<evidence type="ECO:0000256" key="14">
    <source>
        <dbReference type="SAM" id="SignalP"/>
    </source>
</evidence>
<dbReference type="InterPro" id="IPR026103">
    <property type="entry name" value="HARBI1_animal"/>
</dbReference>
<keyword evidence="16" id="KW-1185">Reference proteome</keyword>
<evidence type="ECO:0000256" key="12">
    <source>
        <dbReference type="ARBA" id="ARBA00045850"/>
    </source>
</evidence>
<comment type="cofactor">
    <cofactor evidence="1">
        <name>a divalent metal cation</name>
        <dbReference type="ChEBI" id="CHEBI:60240"/>
    </cofactor>
</comment>
<evidence type="ECO:0000256" key="3">
    <source>
        <dbReference type="ARBA" id="ARBA00004496"/>
    </source>
</evidence>
<feature type="chain" id="PRO_5028476751" description="Putative nuclease HARBI1" evidence="14">
    <location>
        <begin position="20"/>
        <end position="388"/>
    </location>
</feature>
<dbReference type="PANTHER" id="PTHR22930">
    <property type="match status" value="1"/>
</dbReference>
<dbReference type="InParanoid" id="A0A6P8RNL7"/>
<protein>
    <recommendedName>
        <fullName evidence="5">Putative nuclease HARBI1</fullName>
    </recommendedName>
    <alternativeName>
        <fullName evidence="11">Harbinger transposase-derived nuclease</fullName>
    </alternativeName>
</protein>
<dbReference type="PRINTS" id="PR02086">
    <property type="entry name" value="PUTNUCHARBI1"/>
</dbReference>
<dbReference type="GO" id="GO:0016787">
    <property type="term" value="F:hydrolase activity"/>
    <property type="evidence" value="ECO:0007669"/>
    <property type="project" value="UniProtKB-KW"/>
</dbReference>
<dbReference type="Pfam" id="PF13359">
    <property type="entry name" value="DDE_Tnp_4"/>
    <property type="match status" value="1"/>
</dbReference>
<comment type="function">
    <text evidence="12">Transposase-derived protein that may have nuclease activity. Does not have transposase activity.</text>
</comment>
<dbReference type="Proteomes" id="UP000515159">
    <property type="component" value="Chromosome 7"/>
</dbReference>
<evidence type="ECO:0000256" key="13">
    <source>
        <dbReference type="SAM" id="MobiDB-lite"/>
    </source>
</evidence>
<dbReference type="OrthoDB" id="9946389at2759"/>
<dbReference type="AlphaFoldDB" id="A0A6P8RNL7"/>
<evidence type="ECO:0000256" key="6">
    <source>
        <dbReference type="ARBA" id="ARBA00022490"/>
    </source>
</evidence>
<keyword evidence="7" id="KW-0540">Nuclease</keyword>
<feature type="compositionally biased region" description="Basic residues" evidence="13">
    <location>
        <begin position="51"/>
        <end position="63"/>
    </location>
</feature>
<sequence>MVLAGGYANLLMLVTPVCGVAGAGEDGENREQRGEQGNQAEERRREERQARRPRNRQLRQRMYRPRAALEGMPEKTVVHNYRLCTRAILSLYEEIKCDINPATARGHAIPGLSKLLGTLHFLGNGSFQNAIGVACGMDQSSFSRHFNQVLQALKKRVRNYIQFPEQPAQWQELKSEFLSVAGMPDVLGAIDCTHVALAPPSDREMAFRNRKNFYSLNIQVVCDAQMKILNVVAKFPGSFHDSYILSNSALGRNFMEGKYGEGWLLGDAAYGCKPWLLTPLSAPHTPAETRFNEVHATTRSVIDRTFRVLKSRFRCLDRSRGALQYAPEKVADIVLVCCMLHNIALNHEMASEIAPDLPREALICPTPTEPDAESGRKLRQKVIEDNFS</sequence>
<feature type="region of interest" description="Disordered" evidence="13">
    <location>
        <begin position="23"/>
        <end position="63"/>
    </location>
</feature>
<proteinExistence type="inferred from homology"/>
<accession>A0A6P8RNL7</accession>
<dbReference type="InterPro" id="IPR045249">
    <property type="entry name" value="HARBI1-like"/>
</dbReference>
<dbReference type="KEGG" id="gsh:117363373"/>
<dbReference type="GO" id="GO:0046872">
    <property type="term" value="F:metal ion binding"/>
    <property type="evidence" value="ECO:0007669"/>
    <property type="project" value="UniProtKB-KW"/>
</dbReference>
<dbReference type="InterPro" id="IPR027806">
    <property type="entry name" value="HARBI1_dom"/>
</dbReference>
<evidence type="ECO:0000256" key="11">
    <source>
        <dbReference type="ARBA" id="ARBA00030126"/>
    </source>
</evidence>
<comment type="subcellular location">
    <subcellularLocation>
        <location evidence="3">Cytoplasm</location>
    </subcellularLocation>
    <subcellularLocation>
        <location evidence="2">Nucleus</location>
    </subcellularLocation>
</comment>
<evidence type="ECO:0000313" key="16">
    <source>
        <dbReference type="Proteomes" id="UP000515159"/>
    </source>
</evidence>
<feature type="domain" description="DDE Tnp4" evidence="15">
    <location>
        <begin position="190"/>
        <end position="342"/>
    </location>
</feature>
<keyword evidence="10" id="KW-0539">Nucleus</keyword>
<keyword evidence="9" id="KW-0378">Hydrolase</keyword>
<keyword evidence="6" id="KW-0963">Cytoplasm</keyword>
<evidence type="ECO:0000256" key="7">
    <source>
        <dbReference type="ARBA" id="ARBA00022722"/>
    </source>
</evidence>
<dbReference type="GO" id="GO:0005737">
    <property type="term" value="C:cytoplasm"/>
    <property type="evidence" value="ECO:0007669"/>
    <property type="project" value="UniProtKB-SubCell"/>
</dbReference>
<evidence type="ECO:0000256" key="9">
    <source>
        <dbReference type="ARBA" id="ARBA00022801"/>
    </source>
</evidence>
<dbReference type="RefSeq" id="XP_033806873.1">
    <property type="nucleotide sequence ID" value="XM_033950982.1"/>
</dbReference>
<keyword evidence="14" id="KW-0732">Signal</keyword>
<gene>
    <name evidence="17" type="primary">LOC117363373</name>
</gene>
<name>A0A6P8RNL7_GEOSA</name>
<dbReference type="GO" id="GO:0004518">
    <property type="term" value="F:nuclease activity"/>
    <property type="evidence" value="ECO:0007669"/>
    <property type="project" value="UniProtKB-KW"/>
</dbReference>
<evidence type="ECO:0000256" key="1">
    <source>
        <dbReference type="ARBA" id="ARBA00001968"/>
    </source>
</evidence>
<evidence type="ECO:0000256" key="4">
    <source>
        <dbReference type="ARBA" id="ARBA00006958"/>
    </source>
</evidence>
<dbReference type="PANTHER" id="PTHR22930:SF282">
    <property type="entry name" value="NUCLEASE HARBI1-RELATED"/>
    <property type="match status" value="1"/>
</dbReference>